<dbReference type="PROSITE" id="PS51725">
    <property type="entry name" value="ABM"/>
    <property type="match status" value="1"/>
</dbReference>
<dbReference type="PROSITE" id="PS50222">
    <property type="entry name" value="EF_HAND_2"/>
    <property type="match status" value="1"/>
</dbReference>
<dbReference type="InterPro" id="IPR011008">
    <property type="entry name" value="Dimeric_a/b-barrel"/>
</dbReference>
<feature type="domain" description="ABM" evidence="2">
    <location>
        <begin position="250"/>
        <end position="338"/>
    </location>
</feature>
<dbReference type="Pfam" id="PF03992">
    <property type="entry name" value="ABM"/>
    <property type="match status" value="1"/>
</dbReference>
<dbReference type="InterPro" id="IPR039862">
    <property type="entry name" value="NECAB1/2/3"/>
</dbReference>
<dbReference type="OrthoDB" id="289247at2759"/>
<evidence type="ECO:0000259" key="2">
    <source>
        <dbReference type="PROSITE" id="PS51725"/>
    </source>
</evidence>
<keyword evidence="4" id="KW-1185">Reference proteome</keyword>
<dbReference type="Gene3D" id="1.10.238.10">
    <property type="entry name" value="EF-hand"/>
    <property type="match status" value="1"/>
</dbReference>
<dbReference type="SUPFAM" id="SSF54909">
    <property type="entry name" value="Dimeric alpha+beta barrel"/>
    <property type="match status" value="1"/>
</dbReference>
<accession>A0A8T2JSG9</accession>
<evidence type="ECO:0000313" key="4">
    <source>
        <dbReference type="Proteomes" id="UP000812440"/>
    </source>
</evidence>
<sequence>MMSCTELITMCLLSAKHSQEDQSNRCISTLLPSQDPSIFQDVNDGKLSFDEFHSFFSDGILNQEELREMFTRIDRNQTNTMDTERLCEYFSEYLGEYRNVLMALEHLNGTILTAMDKTKMNYDNSSQTEQFVTRVLLRETMTQLHSLQSSLDSALETIESQAGCERKDAKKSLPQRLGRRCHRRSHKSVCLSPTDPYSGILTTGLPVENDSPWSAQINRLEQLIDKLECTSPRLEPLKEDTIDRTEPFILVAQRQLPVAENYLDQFKLSLERYTKMASIQNSCLHICFQKLYPRSGYVVYEIWEDQDSWKSHLQSVQSKTFQRVIIDCLESPEQLRTMQFPGENISL</sequence>
<protein>
    <recommendedName>
        <fullName evidence="5">N-terminal EF-hand calcium binding protein 3</fullName>
    </recommendedName>
</protein>
<dbReference type="GO" id="GO:0000137">
    <property type="term" value="C:Golgi cis cisterna"/>
    <property type="evidence" value="ECO:0007669"/>
    <property type="project" value="TreeGrafter"/>
</dbReference>
<dbReference type="AlphaFoldDB" id="A0A8T2JSG9"/>
<dbReference type="GO" id="GO:0005509">
    <property type="term" value="F:calcium ion binding"/>
    <property type="evidence" value="ECO:0007669"/>
    <property type="project" value="InterPro"/>
</dbReference>
<evidence type="ECO:0000259" key="1">
    <source>
        <dbReference type="PROSITE" id="PS50222"/>
    </source>
</evidence>
<evidence type="ECO:0000313" key="3">
    <source>
        <dbReference type="EMBL" id="KAG8446297.1"/>
    </source>
</evidence>
<dbReference type="GO" id="GO:0042984">
    <property type="term" value="P:regulation of amyloid precursor protein biosynthetic process"/>
    <property type="evidence" value="ECO:0007669"/>
    <property type="project" value="TreeGrafter"/>
</dbReference>
<dbReference type="Proteomes" id="UP000812440">
    <property type="component" value="Chromosome 8_10"/>
</dbReference>
<evidence type="ECO:0008006" key="5">
    <source>
        <dbReference type="Google" id="ProtNLM"/>
    </source>
</evidence>
<dbReference type="PANTHER" id="PTHR12178:SF3">
    <property type="entry name" value="N-TERMINAL EF-HAND CALCIUM-BINDING PROTEIN 3"/>
    <property type="match status" value="1"/>
</dbReference>
<dbReference type="SUPFAM" id="SSF47473">
    <property type="entry name" value="EF-hand"/>
    <property type="match status" value="1"/>
</dbReference>
<comment type="caution">
    <text evidence="3">The sequence shown here is derived from an EMBL/GenBank/DDBJ whole genome shotgun (WGS) entry which is preliminary data.</text>
</comment>
<proteinExistence type="predicted"/>
<name>A0A8T2JSG9_9PIPI</name>
<dbReference type="InterPro" id="IPR011992">
    <property type="entry name" value="EF-hand-dom_pair"/>
</dbReference>
<dbReference type="EMBL" id="JAACNH010000003">
    <property type="protein sequence ID" value="KAG8446297.1"/>
    <property type="molecule type" value="Genomic_DNA"/>
</dbReference>
<reference evidence="3" key="1">
    <citation type="thesis" date="2020" institute="ProQuest LLC" country="789 East Eisenhower Parkway, Ann Arbor, MI, USA">
        <title>Comparative Genomics and Chromosome Evolution.</title>
        <authorList>
            <person name="Mudd A.B."/>
        </authorList>
    </citation>
    <scope>NUCLEOTIDE SEQUENCE</scope>
    <source>
        <strain evidence="3">Female2</strain>
        <tissue evidence="3">Blood</tissue>
    </source>
</reference>
<dbReference type="GO" id="GO:0005783">
    <property type="term" value="C:endoplasmic reticulum"/>
    <property type="evidence" value="ECO:0007669"/>
    <property type="project" value="TreeGrafter"/>
</dbReference>
<organism evidence="3 4">
    <name type="scientific">Hymenochirus boettgeri</name>
    <name type="common">Congo dwarf clawed frog</name>
    <dbReference type="NCBI Taxonomy" id="247094"/>
    <lineage>
        <taxon>Eukaryota</taxon>
        <taxon>Metazoa</taxon>
        <taxon>Chordata</taxon>
        <taxon>Craniata</taxon>
        <taxon>Vertebrata</taxon>
        <taxon>Euteleostomi</taxon>
        <taxon>Amphibia</taxon>
        <taxon>Batrachia</taxon>
        <taxon>Anura</taxon>
        <taxon>Pipoidea</taxon>
        <taxon>Pipidae</taxon>
        <taxon>Pipinae</taxon>
        <taxon>Hymenochirus</taxon>
    </lineage>
</organism>
<dbReference type="PANTHER" id="PTHR12178">
    <property type="entry name" value="EF-HAND DOMAIN-CONTAINING PROTEIN"/>
    <property type="match status" value="1"/>
</dbReference>
<gene>
    <name evidence="3" type="ORF">GDO86_013940</name>
</gene>
<dbReference type="InterPro" id="IPR002048">
    <property type="entry name" value="EF_hand_dom"/>
</dbReference>
<dbReference type="InterPro" id="IPR007138">
    <property type="entry name" value="ABM_dom"/>
</dbReference>
<dbReference type="Gene3D" id="3.30.70.100">
    <property type="match status" value="1"/>
</dbReference>
<feature type="domain" description="EF-hand" evidence="1">
    <location>
        <begin position="61"/>
        <end position="96"/>
    </location>
</feature>